<dbReference type="PANTHER" id="PTHR11938">
    <property type="entry name" value="FAD NADPH DEHYDROGENASE/OXIDOREDUCTASE"/>
    <property type="match status" value="1"/>
</dbReference>
<dbReference type="GO" id="GO:0051538">
    <property type="term" value="F:3 iron, 4 sulfur cluster binding"/>
    <property type="evidence" value="ECO:0007669"/>
    <property type="project" value="UniProtKB-KW"/>
</dbReference>
<dbReference type="GO" id="GO:0006537">
    <property type="term" value="P:glutamate biosynthetic process"/>
    <property type="evidence" value="ECO:0007669"/>
    <property type="project" value="UniProtKB-KW"/>
</dbReference>
<evidence type="ECO:0000256" key="20">
    <source>
        <dbReference type="ARBA" id="ARBA00079921"/>
    </source>
</evidence>
<evidence type="ECO:0000256" key="13">
    <source>
        <dbReference type="ARBA" id="ARBA00023004"/>
    </source>
</evidence>
<dbReference type="SUPFAM" id="SSF56235">
    <property type="entry name" value="N-terminal nucleophile aminohydrolases (Ntn hydrolases)"/>
    <property type="match status" value="1"/>
</dbReference>
<organism evidence="22">
    <name type="scientific">uncultured Myxococcales bacterium</name>
    <dbReference type="NCBI Taxonomy" id="253830"/>
    <lineage>
        <taxon>Bacteria</taxon>
        <taxon>Pseudomonadati</taxon>
        <taxon>Myxococcota</taxon>
        <taxon>Myxococcia</taxon>
        <taxon>Myxococcales</taxon>
        <taxon>environmental samples</taxon>
    </lineage>
</organism>
<dbReference type="InterPro" id="IPR002489">
    <property type="entry name" value="Glu_synth_asu_C"/>
</dbReference>
<name>G3D5F2_9BACT</name>
<dbReference type="Pfam" id="PF01493">
    <property type="entry name" value="GXGXG"/>
    <property type="match status" value="1"/>
</dbReference>
<sequence>MNMQYGLPEKHGLYDPANEKDACGVGFVAQIKGVASNQIVKDANRILCNMDHRGARGSETNTGDGAGMLTALPDKLLRRAAKAELGVELPAPGKYGVGNIFLPTDETEREYCKAAFVKAIEAQGQRLLGWRVVPTDPDGANLGPTALESMPQIEQLFIAAAEGLDQDAFERQLYVIRKSAASPLRVDESLKQRSMLYACSLSSRTIIYKGMLACEQVLPFYGDLTDPDYETHLAMVHSRFATNTFPTWERAQPLRCLSHNGEINTLRGNKNAMRSRQGVVESELFGDDLRKLFPVAELGLSDSGTLDNVLEFLYMNGRSMPEAAMMMIPEAWQKHEHMSQAKRDFYEYHSCLMEPWDGPASIAFTDGTMIGAVLDRNGLRPSRYYLTHDDRVIMASEVGVLPVPPETVKHKGRLQPGRMFLIDFEQGRMIPDEELKNDFATRRPYGEWLREQRLKLTKLPVHGDAHGFEPETLLARMQSFGYTTETMQFMLRPMIEQKRDPVGSMGNDSALAVLSDQPRLAYDYFKQLFAQVTNPPIDSIREEVIMGMECYIGPERNLLTTTPEHAHRLRVPHPILTNEEVRALKTIDERGWRSKLIDITWPRSEGPDGLEPTLQRIRQEAEQAVDEGYSLILLTDRQAGQDRIPVSALLATGAAHHHLVATEKRTRVGIVVATGEAREVHHHCCLVGYGADAINPYLAFESLWQERRLGTLDATRFPDDDSIVEGYRKAVAKGMFKVFGKMGISTLQSYKGAQIFEAVGLNSSVIDLCFVGTASRIQGIGFNVIAEELVERHALGYPDEDEPRLPILPNDGQFHWRANGERHMWNPETIANLQVAARANSSDAYKRFAEHANDSARDRCTLRGLMRFKNGQRIPLNEVEPASEIVKRFATGAMSFGSISMEAHSTLAIAMNQLGGKSNTGEGGEAPERYLPLANGAMNPMRSAIKQVASGRFGVSINYLTNADEIQIKMAQGAKPGEGGELPGRKVDEKIAAVRNSTPGVGLISPPPHHDIYSIEDLAQLIHDLKNSNPSARISVKLVSEVGVGTIAAGVSKAHADHILISGHDGGTGASPLTSIKHAGLPWELGIAETHQTLVMNDLRSRVVLQTDGQMKTGRDVVIGALLGAEEIGLSTAPLIAMGCIMMRKCHLNTCPVGIATQDPELRKKFKGKPEHVVNYLFMVAEEAREIMASLGFRTFQEMVGRVDKLDMVDALVHWKAQGIDLTPILTKAKKKNAVTDVYCTKQQDHGLDKALDNRLIELAQPAICEAKPVRGELKIKNTNRTVGTMLSHEIAKRWGEDLLREGTVHFKLIGSAGQSFGAWLAKGVTLELEGDANDYVGKGLSGGNLIVYPSKKATFVPAENMIVGNVVLYGAIAGKAFFRGRAAERFCVRNSGAWAVIEGVGDHACEYMTGGRTVILGNTGRNFGAGMSGGVAYVLDAKGDFASKCNQEMVELERLVYEEEIAIVKGLVEEHLEHTGSAVAQRLLQDWENTLGQLIKVMPTDYKRVLRKTGDLSVGVPGPDAVRLQGLPAAE</sequence>
<keyword evidence="13" id="KW-0408">Iron</keyword>
<dbReference type="FunFam" id="2.160.20.60:FF:000001">
    <property type="entry name" value="Glutamate synthase, large subunit"/>
    <property type="match status" value="1"/>
</dbReference>
<accession>G3D5F2</accession>
<evidence type="ECO:0000313" key="22">
    <source>
        <dbReference type="EMBL" id="ADN05960.1"/>
    </source>
</evidence>
<evidence type="ECO:0000256" key="10">
    <source>
        <dbReference type="ARBA" id="ARBA00022827"/>
    </source>
</evidence>
<comment type="cofactor">
    <cofactor evidence="2">
        <name>[3Fe-4S] cluster</name>
        <dbReference type="ChEBI" id="CHEBI:21137"/>
    </cofactor>
</comment>
<dbReference type="FunFam" id="3.60.20.10:FF:000001">
    <property type="entry name" value="Glutamate synthase, large subunit"/>
    <property type="match status" value="1"/>
</dbReference>
<evidence type="ECO:0000256" key="14">
    <source>
        <dbReference type="ARBA" id="ARBA00023014"/>
    </source>
</evidence>
<dbReference type="Gene3D" id="3.60.20.10">
    <property type="entry name" value="Glutamine Phosphoribosylpyrophosphate, subunit 1, domain 1"/>
    <property type="match status" value="1"/>
</dbReference>
<gene>
    <name evidence="22" type="primary">gltA</name>
    <name evidence="22" type="ORF">MMCf1_070</name>
</gene>
<dbReference type="CDD" id="cd00713">
    <property type="entry name" value="GltS"/>
    <property type="match status" value="1"/>
</dbReference>
<evidence type="ECO:0000256" key="5">
    <source>
        <dbReference type="ARBA" id="ARBA00012079"/>
    </source>
</evidence>
<dbReference type="EC" id="1.4.1.13" evidence="5"/>
<keyword evidence="11" id="KW-0315">Glutamine amidotransferase</keyword>
<dbReference type="InterPro" id="IPR013785">
    <property type="entry name" value="Aldolase_TIM"/>
</dbReference>
<proteinExistence type="inferred from homology"/>
<dbReference type="NCBIfam" id="NF008730">
    <property type="entry name" value="PRK11750.1"/>
    <property type="match status" value="1"/>
</dbReference>
<evidence type="ECO:0000256" key="9">
    <source>
        <dbReference type="ARBA" id="ARBA00022723"/>
    </source>
</evidence>
<dbReference type="InterPro" id="IPR029055">
    <property type="entry name" value="Ntn_hydrolases_N"/>
</dbReference>
<comment type="catalytic activity">
    <reaction evidence="18">
        <text>2 L-glutamate + NADP(+) = L-glutamine + 2-oxoglutarate + NADPH + H(+)</text>
        <dbReference type="Rhea" id="RHEA:15501"/>
        <dbReference type="ChEBI" id="CHEBI:15378"/>
        <dbReference type="ChEBI" id="CHEBI:16810"/>
        <dbReference type="ChEBI" id="CHEBI:29985"/>
        <dbReference type="ChEBI" id="CHEBI:57783"/>
        <dbReference type="ChEBI" id="CHEBI:58349"/>
        <dbReference type="ChEBI" id="CHEBI:58359"/>
        <dbReference type="EC" id="1.4.1.13"/>
    </reaction>
</comment>
<feature type="domain" description="Glutamine amidotransferase type-2" evidence="21">
    <location>
        <begin position="23"/>
        <end position="425"/>
    </location>
</feature>
<protein>
    <recommendedName>
        <fullName evidence="19">Glutamate synthase [NADPH] large chain</fullName>
        <ecNumber evidence="5">1.4.1.13</ecNumber>
    </recommendedName>
    <alternativeName>
        <fullName evidence="20">Glutamate synthase subunit alpha</fullName>
    </alternativeName>
</protein>
<dbReference type="SUPFAM" id="SSF69336">
    <property type="entry name" value="Alpha subunit of glutamate synthase, C-terminal domain"/>
    <property type="match status" value="1"/>
</dbReference>
<evidence type="ECO:0000256" key="3">
    <source>
        <dbReference type="ARBA" id="ARBA00001974"/>
    </source>
</evidence>
<dbReference type="PANTHER" id="PTHR11938:SF133">
    <property type="entry name" value="GLUTAMATE SYNTHASE (NADH)"/>
    <property type="match status" value="1"/>
</dbReference>
<keyword evidence="10" id="KW-0274">FAD</keyword>
<dbReference type="Gene3D" id="2.160.20.60">
    <property type="entry name" value="Glutamate synthase, alpha subunit, C-terminal domain"/>
    <property type="match status" value="1"/>
</dbReference>
<dbReference type="Pfam" id="PF00310">
    <property type="entry name" value="GATase_2"/>
    <property type="match status" value="1"/>
</dbReference>
<keyword evidence="12 22" id="KW-0560">Oxidoreductase</keyword>
<dbReference type="PROSITE" id="PS51278">
    <property type="entry name" value="GATASE_TYPE_2"/>
    <property type="match status" value="1"/>
</dbReference>
<reference evidence="22" key="1">
    <citation type="journal article" date="2012" name="ISME J.">
        <title>Biogeography and phylogenetic diversity of a cluster of exclusively marine myxobacteria.</title>
        <authorList>
            <person name="Brinkhoff T."/>
            <person name="Fischer D."/>
            <person name="Vollmers J."/>
            <person name="Voget S."/>
            <person name="Beardsley C."/>
            <person name="Thole S."/>
            <person name="Mussmann M."/>
            <person name="Kunze B."/>
            <person name="Wagner-Dobler I."/>
            <person name="Daniel R."/>
            <person name="Simon M."/>
        </authorList>
    </citation>
    <scope>NUCLEOTIDE SEQUENCE</scope>
</reference>
<keyword evidence="7" id="KW-0285">Flavoprotein</keyword>
<dbReference type="InterPro" id="IPR036485">
    <property type="entry name" value="Glu_synth_asu_C_sf"/>
</dbReference>
<dbReference type="Gene3D" id="3.20.20.70">
    <property type="entry name" value="Aldolase class I"/>
    <property type="match status" value="2"/>
</dbReference>
<comment type="similarity">
    <text evidence="4">Belongs to the glutamate synthase family.</text>
</comment>
<keyword evidence="8" id="KW-0288">FMN</keyword>
<dbReference type="MEROPS" id="C44.003"/>
<dbReference type="SUPFAM" id="SSF51395">
    <property type="entry name" value="FMN-linked oxidoreductases"/>
    <property type="match status" value="1"/>
</dbReference>
<evidence type="ECO:0000256" key="6">
    <source>
        <dbReference type="ARBA" id="ARBA00022605"/>
    </source>
</evidence>
<dbReference type="EMBL" id="HQ191475">
    <property type="protein sequence ID" value="ADN05960.1"/>
    <property type="molecule type" value="Genomic_DNA"/>
</dbReference>
<dbReference type="FunFam" id="3.20.20.70:FF:000053">
    <property type="entry name" value="Glutamate synthase large subunit"/>
    <property type="match status" value="1"/>
</dbReference>
<keyword evidence="14" id="KW-0411">Iron-sulfur</keyword>
<evidence type="ECO:0000256" key="7">
    <source>
        <dbReference type="ARBA" id="ARBA00022630"/>
    </source>
</evidence>
<dbReference type="GO" id="GO:0004355">
    <property type="term" value="F:glutamate synthase (NADPH) activity"/>
    <property type="evidence" value="ECO:0007669"/>
    <property type="project" value="UniProtKB-EC"/>
</dbReference>
<dbReference type="InterPro" id="IPR017932">
    <property type="entry name" value="GATase_2_dom"/>
</dbReference>
<evidence type="ECO:0000256" key="4">
    <source>
        <dbReference type="ARBA" id="ARBA00009716"/>
    </source>
</evidence>
<comment type="pathway">
    <text evidence="17">Amino-acid biosynthesis; L-glutamate biosynthesis via GLT pathway; L-glutamate from 2-oxoglutarate and L-glutamine (NADP(+) route): step 1/1.</text>
</comment>
<dbReference type="CDD" id="cd00982">
    <property type="entry name" value="gltB_C"/>
    <property type="match status" value="1"/>
</dbReference>
<keyword evidence="6" id="KW-0028">Amino-acid biosynthesis</keyword>
<evidence type="ECO:0000256" key="2">
    <source>
        <dbReference type="ARBA" id="ARBA00001927"/>
    </source>
</evidence>
<evidence type="ECO:0000256" key="11">
    <source>
        <dbReference type="ARBA" id="ARBA00022962"/>
    </source>
</evidence>
<dbReference type="InterPro" id="IPR002932">
    <property type="entry name" value="Glu_synthdom"/>
</dbReference>
<dbReference type="CDD" id="cd02808">
    <property type="entry name" value="GltS_FMN"/>
    <property type="match status" value="1"/>
</dbReference>
<comment type="cofactor">
    <cofactor evidence="3">
        <name>FAD</name>
        <dbReference type="ChEBI" id="CHEBI:57692"/>
    </cofactor>
</comment>
<dbReference type="Pfam" id="PF01645">
    <property type="entry name" value="Glu_synthase"/>
    <property type="match status" value="1"/>
</dbReference>
<keyword evidence="16" id="KW-0003">3Fe-4S</keyword>
<keyword evidence="9" id="KW-0479">Metal-binding</keyword>
<comment type="cofactor">
    <cofactor evidence="1">
        <name>FMN</name>
        <dbReference type="ChEBI" id="CHEBI:58210"/>
    </cofactor>
</comment>
<evidence type="ECO:0000256" key="19">
    <source>
        <dbReference type="ARBA" id="ARBA00072108"/>
    </source>
</evidence>
<dbReference type="GO" id="GO:0046872">
    <property type="term" value="F:metal ion binding"/>
    <property type="evidence" value="ECO:0007669"/>
    <property type="project" value="UniProtKB-KW"/>
</dbReference>
<evidence type="ECO:0000256" key="18">
    <source>
        <dbReference type="ARBA" id="ARBA00048151"/>
    </source>
</evidence>
<evidence type="ECO:0000256" key="8">
    <source>
        <dbReference type="ARBA" id="ARBA00022643"/>
    </source>
</evidence>
<evidence type="ECO:0000256" key="16">
    <source>
        <dbReference type="ARBA" id="ARBA00023291"/>
    </source>
</evidence>
<evidence type="ECO:0000256" key="17">
    <source>
        <dbReference type="ARBA" id="ARBA00037898"/>
    </source>
</evidence>
<dbReference type="InterPro" id="IPR050711">
    <property type="entry name" value="ET-N_metabolism_enzyme"/>
</dbReference>
<evidence type="ECO:0000256" key="1">
    <source>
        <dbReference type="ARBA" id="ARBA00001917"/>
    </source>
</evidence>
<evidence type="ECO:0000256" key="12">
    <source>
        <dbReference type="ARBA" id="ARBA00023002"/>
    </source>
</evidence>
<dbReference type="InterPro" id="IPR006982">
    <property type="entry name" value="Glu_synth_centr_N"/>
</dbReference>
<dbReference type="FunFam" id="3.20.20.70:FF:000031">
    <property type="entry name" value="Glutamate synthase 1 [NADH]"/>
    <property type="match status" value="1"/>
</dbReference>
<keyword evidence="15" id="KW-0314">Glutamate biosynthesis</keyword>
<evidence type="ECO:0000256" key="15">
    <source>
        <dbReference type="ARBA" id="ARBA00023164"/>
    </source>
</evidence>
<dbReference type="Pfam" id="PF04898">
    <property type="entry name" value="Glu_syn_central"/>
    <property type="match status" value="1"/>
</dbReference>
<dbReference type="GO" id="GO:0019676">
    <property type="term" value="P:ammonia assimilation cycle"/>
    <property type="evidence" value="ECO:0007669"/>
    <property type="project" value="TreeGrafter"/>
</dbReference>
<evidence type="ECO:0000259" key="21">
    <source>
        <dbReference type="PROSITE" id="PS51278"/>
    </source>
</evidence>